<dbReference type="Proteomes" id="UP001189429">
    <property type="component" value="Unassembled WGS sequence"/>
</dbReference>
<comment type="caution">
    <text evidence="1">The sequence shown here is derived from an EMBL/GenBank/DDBJ whole genome shotgun (WGS) entry which is preliminary data.</text>
</comment>
<keyword evidence="2" id="KW-1185">Reference proteome</keyword>
<name>A0ABN9WT67_9DINO</name>
<sequence length="170" mass="17780">MGFEFHSCRRFWRPYRACMFLDAGGTPDVASAALAARRVSRRALRSRHRPLLAVHAEGVMEEDFTLAAAFSECVKDDLPRGGKTFSGSRFCPQRSAAMVVAGCEAVIHANGSDQDGDEYVAFRGGCFAADVSGGGVLSAISVADVDDPLHAAGASDSAAVAAATTNGVHD</sequence>
<protein>
    <submittedName>
        <fullName evidence="1">Uncharacterized protein</fullName>
    </submittedName>
</protein>
<accession>A0ABN9WT67</accession>
<evidence type="ECO:0000313" key="2">
    <source>
        <dbReference type="Proteomes" id="UP001189429"/>
    </source>
</evidence>
<reference evidence="1" key="1">
    <citation type="submission" date="2023-10" db="EMBL/GenBank/DDBJ databases">
        <authorList>
            <person name="Chen Y."/>
            <person name="Shah S."/>
            <person name="Dougan E. K."/>
            <person name="Thang M."/>
            <person name="Chan C."/>
        </authorList>
    </citation>
    <scope>NUCLEOTIDE SEQUENCE [LARGE SCALE GENOMIC DNA]</scope>
</reference>
<proteinExistence type="predicted"/>
<dbReference type="EMBL" id="CAUYUJ010019059">
    <property type="protein sequence ID" value="CAK0888312.1"/>
    <property type="molecule type" value="Genomic_DNA"/>
</dbReference>
<gene>
    <name evidence="1" type="ORF">PCOR1329_LOCUS69124</name>
</gene>
<evidence type="ECO:0000313" key="1">
    <source>
        <dbReference type="EMBL" id="CAK0888312.1"/>
    </source>
</evidence>
<organism evidence="1 2">
    <name type="scientific">Prorocentrum cordatum</name>
    <dbReference type="NCBI Taxonomy" id="2364126"/>
    <lineage>
        <taxon>Eukaryota</taxon>
        <taxon>Sar</taxon>
        <taxon>Alveolata</taxon>
        <taxon>Dinophyceae</taxon>
        <taxon>Prorocentrales</taxon>
        <taxon>Prorocentraceae</taxon>
        <taxon>Prorocentrum</taxon>
    </lineage>
</organism>